<dbReference type="SUPFAM" id="SSF48350">
    <property type="entry name" value="GTPase activation domain, GAP"/>
    <property type="match status" value="1"/>
</dbReference>
<dbReference type="Proteomes" id="UP000821853">
    <property type="component" value="Chromosome 4"/>
</dbReference>
<dbReference type="AlphaFoldDB" id="A0A9J6GG16"/>
<evidence type="ECO:0000313" key="1">
    <source>
        <dbReference type="EMBL" id="KAH9373424.1"/>
    </source>
</evidence>
<accession>A0A9J6GG16</accession>
<name>A0A9J6GG16_HAELO</name>
<dbReference type="EMBL" id="JABSTR010000006">
    <property type="protein sequence ID" value="KAH9373424.1"/>
    <property type="molecule type" value="Genomic_DNA"/>
</dbReference>
<proteinExistence type="predicted"/>
<sequence length="112" mass="12559">MHTISIHAQQLSVSKSLPEAHQELLRQLLMVLRKLCREVPRSHVTPVLAGHFVGPSLLWKPGSKFVVYPDSREHASLAALVRCLVLFLDDVWNDIDEQARVPASLLYGSPRA</sequence>
<keyword evidence="2" id="KW-1185">Reference proteome</keyword>
<reference evidence="1 2" key="1">
    <citation type="journal article" date="2020" name="Cell">
        <title>Large-Scale Comparative Analyses of Tick Genomes Elucidate Their Genetic Diversity and Vector Capacities.</title>
        <authorList>
            <consortium name="Tick Genome and Microbiome Consortium (TIGMIC)"/>
            <person name="Jia N."/>
            <person name="Wang J."/>
            <person name="Shi W."/>
            <person name="Du L."/>
            <person name="Sun Y."/>
            <person name="Zhan W."/>
            <person name="Jiang J.F."/>
            <person name="Wang Q."/>
            <person name="Zhang B."/>
            <person name="Ji P."/>
            <person name="Bell-Sakyi L."/>
            <person name="Cui X.M."/>
            <person name="Yuan T.T."/>
            <person name="Jiang B.G."/>
            <person name="Yang W.F."/>
            <person name="Lam T.T."/>
            <person name="Chang Q.C."/>
            <person name="Ding S.J."/>
            <person name="Wang X.J."/>
            <person name="Zhu J.G."/>
            <person name="Ruan X.D."/>
            <person name="Zhao L."/>
            <person name="Wei J.T."/>
            <person name="Ye R.Z."/>
            <person name="Que T.C."/>
            <person name="Du C.H."/>
            <person name="Zhou Y.H."/>
            <person name="Cheng J.X."/>
            <person name="Dai P.F."/>
            <person name="Guo W.B."/>
            <person name="Han X.H."/>
            <person name="Huang E.J."/>
            <person name="Li L.F."/>
            <person name="Wei W."/>
            <person name="Gao Y.C."/>
            <person name="Liu J.Z."/>
            <person name="Shao H.Z."/>
            <person name="Wang X."/>
            <person name="Wang C.C."/>
            <person name="Yang T.C."/>
            <person name="Huo Q.B."/>
            <person name="Li W."/>
            <person name="Chen H.Y."/>
            <person name="Chen S.E."/>
            <person name="Zhou L.G."/>
            <person name="Ni X.B."/>
            <person name="Tian J.H."/>
            <person name="Sheng Y."/>
            <person name="Liu T."/>
            <person name="Pan Y.S."/>
            <person name="Xia L.Y."/>
            <person name="Li J."/>
            <person name="Zhao F."/>
            <person name="Cao W.C."/>
        </authorList>
    </citation>
    <scope>NUCLEOTIDE SEQUENCE [LARGE SCALE GENOMIC DNA]</scope>
    <source>
        <strain evidence="1">HaeL-2018</strain>
    </source>
</reference>
<dbReference type="OrthoDB" id="6515279at2759"/>
<protein>
    <submittedName>
        <fullName evidence="1">Uncharacterized protein</fullName>
    </submittedName>
</protein>
<evidence type="ECO:0000313" key="2">
    <source>
        <dbReference type="Proteomes" id="UP000821853"/>
    </source>
</evidence>
<dbReference type="InterPro" id="IPR008936">
    <property type="entry name" value="Rho_GTPase_activation_prot"/>
</dbReference>
<gene>
    <name evidence="1" type="ORF">HPB48_009469</name>
</gene>
<organism evidence="1 2">
    <name type="scientific">Haemaphysalis longicornis</name>
    <name type="common">Bush tick</name>
    <dbReference type="NCBI Taxonomy" id="44386"/>
    <lineage>
        <taxon>Eukaryota</taxon>
        <taxon>Metazoa</taxon>
        <taxon>Ecdysozoa</taxon>
        <taxon>Arthropoda</taxon>
        <taxon>Chelicerata</taxon>
        <taxon>Arachnida</taxon>
        <taxon>Acari</taxon>
        <taxon>Parasitiformes</taxon>
        <taxon>Ixodida</taxon>
        <taxon>Ixodoidea</taxon>
        <taxon>Ixodidae</taxon>
        <taxon>Haemaphysalinae</taxon>
        <taxon>Haemaphysalis</taxon>
    </lineage>
</organism>
<comment type="caution">
    <text evidence="1">The sequence shown here is derived from an EMBL/GenBank/DDBJ whole genome shotgun (WGS) entry which is preliminary data.</text>
</comment>
<dbReference type="VEuPathDB" id="VectorBase:HLOH_046058"/>